<reference evidence="2 3" key="1">
    <citation type="journal article" date="2020" name="IScience">
        <title>Genome Sequencing of the Endangered Kingdonia uniflora (Circaeasteraceae, Ranunculales) Reveals Potential Mechanisms of Evolutionary Specialization.</title>
        <authorList>
            <person name="Sun Y."/>
            <person name="Deng T."/>
            <person name="Zhang A."/>
            <person name="Moore M.J."/>
            <person name="Landis J.B."/>
            <person name="Lin N."/>
            <person name="Zhang H."/>
            <person name="Zhang X."/>
            <person name="Huang J."/>
            <person name="Zhang X."/>
            <person name="Sun H."/>
            <person name="Wang H."/>
        </authorList>
    </citation>
    <scope>NUCLEOTIDE SEQUENCE [LARGE SCALE GENOMIC DNA]</scope>
    <source>
        <strain evidence="2">TB1705</strain>
        <tissue evidence="2">Leaf</tissue>
    </source>
</reference>
<proteinExistence type="predicted"/>
<dbReference type="AlphaFoldDB" id="A0A7J7NAT9"/>
<comment type="caution">
    <text evidence="2">The sequence shown here is derived from an EMBL/GenBank/DDBJ whole genome shotgun (WGS) entry which is preliminary data.</text>
</comment>
<name>A0A7J7NAT9_9MAGN</name>
<keyword evidence="3" id="KW-1185">Reference proteome</keyword>
<protein>
    <submittedName>
        <fullName evidence="2">Uncharacterized protein</fullName>
    </submittedName>
</protein>
<accession>A0A7J7NAT9</accession>
<sequence>MICLERQSRRNSPNSTPTEMYSANRLPELQINHGIDQEHHNINHYEVPEPNRTKTAFQISTTTEFSNKTAVKPTIHH</sequence>
<evidence type="ECO:0000313" key="3">
    <source>
        <dbReference type="Proteomes" id="UP000541444"/>
    </source>
</evidence>
<evidence type="ECO:0000313" key="2">
    <source>
        <dbReference type="EMBL" id="KAF6163968.1"/>
    </source>
</evidence>
<organism evidence="2 3">
    <name type="scientific">Kingdonia uniflora</name>
    <dbReference type="NCBI Taxonomy" id="39325"/>
    <lineage>
        <taxon>Eukaryota</taxon>
        <taxon>Viridiplantae</taxon>
        <taxon>Streptophyta</taxon>
        <taxon>Embryophyta</taxon>
        <taxon>Tracheophyta</taxon>
        <taxon>Spermatophyta</taxon>
        <taxon>Magnoliopsida</taxon>
        <taxon>Ranunculales</taxon>
        <taxon>Circaeasteraceae</taxon>
        <taxon>Kingdonia</taxon>
    </lineage>
</organism>
<feature type="region of interest" description="Disordered" evidence="1">
    <location>
        <begin position="1"/>
        <end position="20"/>
    </location>
</feature>
<gene>
    <name evidence="2" type="ORF">GIB67_011659</name>
</gene>
<feature type="compositionally biased region" description="Polar residues" evidence="1">
    <location>
        <begin position="10"/>
        <end position="20"/>
    </location>
</feature>
<evidence type="ECO:0000256" key="1">
    <source>
        <dbReference type="SAM" id="MobiDB-lite"/>
    </source>
</evidence>
<dbReference type="Proteomes" id="UP000541444">
    <property type="component" value="Unassembled WGS sequence"/>
</dbReference>
<dbReference type="EMBL" id="JACGCM010000947">
    <property type="protein sequence ID" value="KAF6163968.1"/>
    <property type="molecule type" value="Genomic_DNA"/>
</dbReference>
<feature type="non-terminal residue" evidence="2">
    <location>
        <position position="1"/>
    </location>
</feature>